<keyword evidence="1" id="KW-0472">Membrane</keyword>
<evidence type="ECO:0000313" key="2">
    <source>
        <dbReference type="EMBL" id="MCR2803630.1"/>
    </source>
</evidence>
<protein>
    <submittedName>
        <fullName evidence="2">Uncharacterized protein</fullName>
    </submittedName>
</protein>
<accession>A0A9X2S7Y0</accession>
<dbReference type="AlphaFoldDB" id="A0A9X2S7Y0"/>
<comment type="caution">
    <text evidence="2">The sequence shown here is derived from an EMBL/GenBank/DDBJ whole genome shotgun (WGS) entry which is preliminary data.</text>
</comment>
<organism evidence="2 3">
    <name type="scientific">Paenibacillus soyae</name>
    <dbReference type="NCBI Taxonomy" id="2969249"/>
    <lineage>
        <taxon>Bacteria</taxon>
        <taxon>Bacillati</taxon>
        <taxon>Bacillota</taxon>
        <taxon>Bacilli</taxon>
        <taxon>Bacillales</taxon>
        <taxon>Paenibacillaceae</taxon>
        <taxon>Paenibacillus</taxon>
    </lineage>
</organism>
<dbReference type="RefSeq" id="WP_257444100.1">
    <property type="nucleotide sequence ID" value="NZ_JANIPJ010000004.1"/>
</dbReference>
<keyword evidence="1" id="KW-1133">Transmembrane helix</keyword>
<keyword evidence="1" id="KW-0812">Transmembrane</keyword>
<gene>
    <name evidence="2" type="ORF">NQZ67_06995</name>
</gene>
<evidence type="ECO:0000313" key="3">
    <source>
        <dbReference type="Proteomes" id="UP001141950"/>
    </source>
</evidence>
<evidence type="ECO:0000256" key="1">
    <source>
        <dbReference type="SAM" id="Phobius"/>
    </source>
</evidence>
<dbReference type="Proteomes" id="UP001141950">
    <property type="component" value="Unassembled WGS sequence"/>
</dbReference>
<proteinExistence type="predicted"/>
<name>A0A9X2S7Y0_9BACL</name>
<feature type="transmembrane region" description="Helical" evidence="1">
    <location>
        <begin position="6"/>
        <end position="26"/>
    </location>
</feature>
<keyword evidence="3" id="KW-1185">Reference proteome</keyword>
<reference evidence="2" key="1">
    <citation type="submission" date="2022-08" db="EMBL/GenBank/DDBJ databases">
        <title>The genomic sequence of strain Paenibacillus sp. SCIV0701.</title>
        <authorList>
            <person name="Zhao H."/>
        </authorList>
    </citation>
    <scope>NUCLEOTIDE SEQUENCE</scope>
    <source>
        <strain evidence="2">SCIV0701</strain>
    </source>
</reference>
<dbReference type="EMBL" id="JANIPJ010000004">
    <property type="protein sequence ID" value="MCR2803630.1"/>
    <property type="molecule type" value="Genomic_DNA"/>
</dbReference>
<sequence length="153" mass="17768">MGIRKTYFMILTFLMLLLMVVLALWIRGSDSHDKYMQGLRLPDRAWVEEKLKRSKMQMTENEMREPFKLSVGPDYQQAYRLDDGSELYVYTFPSEEERVQGQKTIMRQSAILSSQPPASYEINNVLLLYFEAVSGGTNSDYVKKLADGLLEQH</sequence>